<dbReference type="CDD" id="cd00430">
    <property type="entry name" value="PLPDE_III_AR"/>
    <property type="match status" value="1"/>
</dbReference>
<gene>
    <name evidence="9" type="primary">alr</name>
    <name evidence="9" type="ORF">KXJ69_04340</name>
</gene>
<evidence type="ECO:0000313" key="10">
    <source>
        <dbReference type="Proteomes" id="UP001138686"/>
    </source>
</evidence>
<reference evidence="9" key="1">
    <citation type="submission" date="2021-07" db="EMBL/GenBank/DDBJ databases">
        <title>Aureisphaera sp. CAU 1614 isolated from sea sediment.</title>
        <authorList>
            <person name="Kim W."/>
        </authorList>
    </citation>
    <scope>NUCLEOTIDE SEQUENCE</scope>
    <source>
        <strain evidence="9">CAU 1614</strain>
    </source>
</reference>
<dbReference type="AlphaFoldDB" id="A0A9X1FMZ8"/>
<dbReference type="InterPro" id="IPR001608">
    <property type="entry name" value="Ala_racemase_N"/>
</dbReference>
<dbReference type="InterPro" id="IPR011079">
    <property type="entry name" value="Ala_racemase_C"/>
</dbReference>
<evidence type="ECO:0000256" key="6">
    <source>
        <dbReference type="PIRSR" id="PIRSR600821-50"/>
    </source>
</evidence>
<feature type="modified residue" description="N6-(pyridoxal phosphate)lysine" evidence="5 6">
    <location>
        <position position="45"/>
    </location>
</feature>
<dbReference type="HAMAP" id="MF_01201">
    <property type="entry name" value="Ala_racemase"/>
    <property type="match status" value="1"/>
</dbReference>
<name>A0A9X1FMZ8_9FLAO</name>
<comment type="function">
    <text evidence="5">Catalyzes the interconversion of L-alanine and D-alanine. May also act on other amino acids.</text>
</comment>
<dbReference type="EC" id="5.1.1.1" evidence="5"/>
<keyword evidence="10" id="KW-1185">Reference proteome</keyword>
<dbReference type="SMART" id="SM01005">
    <property type="entry name" value="Ala_racemase_C"/>
    <property type="match status" value="1"/>
</dbReference>
<dbReference type="Pfam" id="PF01168">
    <property type="entry name" value="Ala_racemase_N"/>
    <property type="match status" value="1"/>
</dbReference>
<evidence type="ECO:0000256" key="3">
    <source>
        <dbReference type="ARBA" id="ARBA00022898"/>
    </source>
</evidence>
<dbReference type="EMBL" id="JAHWDP010000001">
    <property type="protein sequence ID" value="MBW2937320.1"/>
    <property type="molecule type" value="Genomic_DNA"/>
</dbReference>
<comment type="catalytic activity">
    <reaction evidence="1 5">
        <text>L-alanine = D-alanine</text>
        <dbReference type="Rhea" id="RHEA:20249"/>
        <dbReference type="ChEBI" id="CHEBI:57416"/>
        <dbReference type="ChEBI" id="CHEBI:57972"/>
        <dbReference type="EC" id="5.1.1.1"/>
    </reaction>
</comment>
<evidence type="ECO:0000256" key="4">
    <source>
        <dbReference type="ARBA" id="ARBA00023235"/>
    </source>
</evidence>
<feature type="domain" description="Alanine racemase C-terminal" evidence="8">
    <location>
        <begin position="250"/>
        <end position="374"/>
    </location>
</feature>
<organism evidence="9 10">
    <name type="scientific">Halomarinibacterium sedimenti</name>
    <dbReference type="NCBI Taxonomy" id="2857106"/>
    <lineage>
        <taxon>Bacteria</taxon>
        <taxon>Pseudomonadati</taxon>
        <taxon>Bacteroidota</taxon>
        <taxon>Flavobacteriia</taxon>
        <taxon>Flavobacteriales</taxon>
        <taxon>Flavobacteriaceae</taxon>
        <taxon>Halomarinibacterium</taxon>
    </lineage>
</organism>
<feature type="binding site" evidence="5 7">
    <location>
        <position position="143"/>
    </location>
    <ligand>
        <name>substrate</name>
    </ligand>
</feature>
<keyword evidence="4 5" id="KW-0413">Isomerase</keyword>
<feature type="binding site" evidence="5 7">
    <location>
        <position position="320"/>
    </location>
    <ligand>
        <name>substrate</name>
    </ligand>
</feature>
<dbReference type="InterPro" id="IPR000821">
    <property type="entry name" value="Ala_racemase"/>
</dbReference>
<feature type="active site" description="Proton acceptor; specific for D-alanine" evidence="5">
    <location>
        <position position="45"/>
    </location>
</feature>
<dbReference type="GO" id="GO:0005829">
    <property type="term" value="C:cytosol"/>
    <property type="evidence" value="ECO:0007669"/>
    <property type="project" value="TreeGrafter"/>
</dbReference>
<comment type="similarity">
    <text evidence="5">Belongs to the alanine racemase family.</text>
</comment>
<dbReference type="GO" id="GO:0030632">
    <property type="term" value="P:D-alanine biosynthetic process"/>
    <property type="evidence" value="ECO:0007669"/>
    <property type="project" value="UniProtKB-UniRule"/>
</dbReference>
<evidence type="ECO:0000313" key="9">
    <source>
        <dbReference type="EMBL" id="MBW2937320.1"/>
    </source>
</evidence>
<evidence type="ECO:0000256" key="5">
    <source>
        <dbReference type="HAMAP-Rule" id="MF_01201"/>
    </source>
</evidence>
<comment type="cofactor">
    <cofactor evidence="2 5 6">
        <name>pyridoxal 5'-phosphate</name>
        <dbReference type="ChEBI" id="CHEBI:597326"/>
    </cofactor>
</comment>
<dbReference type="NCBIfam" id="TIGR00492">
    <property type="entry name" value="alr"/>
    <property type="match status" value="1"/>
</dbReference>
<proteinExistence type="inferred from homology"/>
<dbReference type="Proteomes" id="UP001138686">
    <property type="component" value="Unassembled WGS sequence"/>
</dbReference>
<dbReference type="PANTHER" id="PTHR30511:SF0">
    <property type="entry name" value="ALANINE RACEMASE, CATABOLIC-RELATED"/>
    <property type="match status" value="1"/>
</dbReference>
<evidence type="ECO:0000256" key="2">
    <source>
        <dbReference type="ARBA" id="ARBA00001933"/>
    </source>
</evidence>
<evidence type="ECO:0000256" key="7">
    <source>
        <dbReference type="PIRSR" id="PIRSR600821-52"/>
    </source>
</evidence>
<dbReference type="GO" id="GO:0030170">
    <property type="term" value="F:pyridoxal phosphate binding"/>
    <property type="evidence" value="ECO:0007669"/>
    <property type="project" value="UniProtKB-UniRule"/>
</dbReference>
<feature type="active site" description="Proton acceptor; specific for L-alanine" evidence="5">
    <location>
        <position position="271"/>
    </location>
</feature>
<evidence type="ECO:0000256" key="1">
    <source>
        <dbReference type="ARBA" id="ARBA00000316"/>
    </source>
</evidence>
<dbReference type="Pfam" id="PF00842">
    <property type="entry name" value="Ala_racemase_C"/>
    <property type="match status" value="1"/>
</dbReference>
<dbReference type="GO" id="GO:0008784">
    <property type="term" value="F:alanine racemase activity"/>
    <property type="evidence" value="ECO:0007669"/>
    <property type="project" value="UniProtKB-UniRule"/>
</dbReference>
<comment type="caution">
    <text evidence="9">The sequence shown here is derived from an EMBL/GenBank/DDBJ whole genome shotgun (WGS) entry which is preliminary data.</text>
</comment>
<protein>
    <recommendedName>
        <fullName evidence="5">Alanine racemase</fullName>
        <ecNumber evidence="5">5.1.1.1</ecNumber>
    </recommendedName>
</protein>
<comment type="pathway">
    <text evidence="5">Amino-acid biosynthesis; D-alanine biosynthesis; D-alanine from L-alanine: step 1/1.</text>
</comment>
<evidence type="ECO:0000259" key="8">
    <source>
        <dbReference type="SMART" id="SM01005"/>
    </source>
</evidence>
<dbReference type="FunFam" id="3.20.20.10:FF:000002">
    <property type="entry name" value="Alanine racemase"/>
    <property type="match status" value="1"/>
</dbReference>
<keyword evidence="3 5" id="KW-0663">Pyridoxal phosphate</keyword>
<dbReference type="PANTHER" id="PTHR30511">
    <property type="entry name" value="ALANINE RACEMASE"/>
    <property type="match status" value="1"/>
</dbReference>
<accession>A0A9X1FMZ8</accession>
<sequence>MPNMSKSEANIEETVLEIDLNALAHNYHFLKSKIEPTTKMMAVVKAFGYGSDSVEVSKELVTLGIDYFAVAYAHEGEKLRENGIRTPILVLHSLPGNFDIILNKCLEPSIYSLKILKEFIAFAEEHQQKEYPIHIKFNTGLNRLGFSEFDIEEILAILSKTKSVKVKSVFSHLAASEDLSEKEFTLTQIEKFTFYSNQFIQKLEYQPLQHMLNTSGILNYPEAQFDMVRTGIGLYGFGNDPKFDIHLKPIGELKTIISQIHEVPKGESLGYNRAFTASKDTKTATLPLGHADGISRIYGNGAGWVTIHGKKALIVGNVCMDMIMVDVTGIDCKEGDEVLLFGGNPTADSIATSAKTISYELITAISQRVNRVFKRKHKS</sequence>